<dbReference type="EMBL" id="CAEZTD010000095">
    <property type="protein sequence ID" value="CAB4567612.1"/>
    <property type="molecule type" value="Genomic_DNA"/>
</dbReference>
<gene>
    <name evidence="1" type="ORF">UFOPK1591_01122</name>
</gene>
<name>A0A6J6DU20_9ZZZZ</name>
<reference evidence="1" key="1">
    <citation type="submission" date="2020-05" db="EMBL/GenBank/DDBJ databases">
        <authorList>
            <person name="Chiriac C."/>
            <person name="Salcher M."/>
            <person name="Ghai R."/>
            <person name="Kavagutti S V."/>
        </authorList>
    </citation>
    <scope>NUCLEOTIDE SEQUENCE</scope>
</reference>
<dbReference type="AlphaFoldDB" id="A0A6J6DU20"/>
<organism evidence="1">
    <name type="scientific">freshwater metagenome</name>
    <dbReference type="NCBI Taxonomy" id="449393"/>
    <lineage>
        <taxon>unclassified sequences</taxon>
        <taxon>metagenomes</taxon>
        <taxon>ecological metagenomes</taxon>
    </lineage>
</organism>
<proteinExistence type="predicted"/>
<accession>A0A6J6DU20</accession>
<protein>
    <submittedName>
        <fullName evidence="1">Unannotated protein</fullName>
    </submittedName>
</protein>
<sequence>MNRTTNTFTRPELRLLQDQVGSKLDSIAGKGLPDYLTSTEILIVTTLGVLHLWCDSVAYEFQSFSEDFSTWMLDKESDGLEDATKQGDRYFFHKGEELLSAELVRETTREVKFGETSWEYTTDIAVIFNLSGGKLVIQRTDLNIELLTASFLDKSDEVEIPPSDAYWEATVDTHYEVERETLSVQSLLREPS</sequence>
<evidence type="ECO:0000313" key="1">
    <source>
        <dbReference type="EMBL" id="CAB4567612.1"/>
    </source>
</evidence>